<keyword evidence="1" id="KW-1133">Transmembrane helix</keyword>
<evidence type="ECO:0000256" key="1">
    <source>
        <dbReference type="SAM" id="Phobius"/>
    </source>
</evidence>
<sequence>RELHITAHSSFLTRERFIDALCLPTHTHTLWASRQTGGVKTQKGWTDLPLLYRELRASVLVQRGGWESCLLAILEDGLSLSRLLPKESSSRRAPRTPAERRKMEVISSPNPTMSAIPKHILDIWVIVLIILATILVMTSMVLCPATAVIIYRVRTHPIHNGVV</sequence>
<protein>
    <submittedName>
        <fullName evidence="2">Small integral membrane protein 3</fullName>
    </submittedName>
</protein>
<dbReference type="InParanoid" id="A0A674I5R9"/>
<keyword evidence="1" id="KW-0472">Membrane</keyword>
<dbReference type="Ensembl" id="ENSTMTT00000004871.1">
    <property type="protein sequence ID" value="ENSTMTP00000004716.1"/>
    <property type="gene ID" value="ENSTMTG00000003506.1"/>
</dbReference>
<evidence type="ECO:0000313" key="3">
    <source>
        <dbReference type="Proteomes" id="UP000472274"/>
    </source>
</evidence>
<gene>
    <name evidence="2" type="primary">SMIM3</name>
</gene>
<name>A0A674I5R9_9SAUR</name>
<accession>A0A674I5R9</accession>
<dbReference type="Proteomes" id="UP000472274">
    <property type="component" value="Unplaced"/>
</dbReference>
<dbReference type="PANTHER" id="PTHR37859">
    <property type="entry name" value="SMALL INTEGRAL MEMBRANE PROTEIN 3"/>
    <property type="match status" value="1"/>
</dbReference>
<organism evidence="2 3">
    <name type="scientific">Terrapene triunguis</name>
    <name type="common">Three-toed box turtle</name>
    <dbReference type="NCBI Taxonomy" id="2587831"/>
    <lineage>
        <taxon>Eukaryota</taxon>
        <taxon>Metazoa</taxon>
        <taxon>Chordata</taxon>
        <taxon>Craniata</taxon>
        <taxon>Vertebrata</taxon>
        <taxon>Euteleostomi</taxon>
        <taxon>Archelosauria</taxon>
        <taxon>Testudinata</taxon>
        <taxon>Testudines</taxon>
        <taxon>Cryptodira</taxon>
        <taxon>Durocryptodira</taxon>
        <taxon>Testudinoidea</taxon>
        <taxon>Emydidae</taxon>
        <taxon>Terrapene</taxon>
    </lineage>
</organism>
<keyword evidence="3" id="KW-1185">Reference proteome</keyword>
<keyword evidence="1" id="KW-0812">Transmembrane</keyword>
<dbReference type="InterPro" id="IPR035275">
    <property type="entry name" value="Smim3"/>
</dbReference>
<proteinExistence type="predicted"/>
<reference evidence="2" key="2">
    <citation type="submission" date="2025-09" db="UniProtKB">
        <authorList>
            <consortium name="Ensembl"/>
        </authorList>
    </citation>
    <scope>IDENTIFICATION</scope>
</reference>
<feature type="transmembrane region" description="Helical" evidence="1">
    <location>
        <begin position="123"/>
        <end position="151"/>
    </location>
</feature>
<reference evidence="2" key="1">
    <citation type="submission" date="2025-08" db="UniProtKB">
        <authorList>
            <consortium name="Ensembl"/>
        </authorList>
    </citation>
    <scope>IDENTIFICATION</scope>
</reference>
<dbReference type="PANTHER" id="PTHR37859:SF1">
    <property type="entry name" value="SMALL INTEGRAL MEMBRANE PROTEIN 3"/>
    <property type="match status" value="1"/>
</dbReference>
<dbReference type="AlphaFoldDB" id="A0A674I5R9"/>
<dbReference type="Pfam" id="PF17307">
    <property type="entry name" value="Smim3"/>
    <property type="match status" value="1"/>
</dbReference>
<evidence type="ECO:0000313" key="2">
    <source>
        <dbReference type="Ensembl" id="ENSTMTP00000004716.1"/>
    </source>
</evidence>
<dbReference type="GeneTree" id="ENSGT00390000009443"/>